<evidence type="ECO:0000256" key="1">
    <source>
        <dbReference type="ARBA" id="ARBA00004141"/>
    </source>
</evidence>
<evidence type="ECO:0000256" key="5">
    <source>
        <dbReference type="SAM" id="Phobius"/>
    </source>
</evidence>
<comment type="subcellular location">
    <subcellularLocation>
        <location evidence="1">Membrane</location>
        <topology evidence="1">Multi-pass membrane protein</topology>
    </subcellularLocation>
</comment>
<dbReference type="OrthoDB" id="799482at2"/>
<feature type="transmembrane region" description="Helical" evidence="5">
    <location>
        <begin position="89"/>
        <end position="108"/>
    </location>
</feature>
<dbReference type="STRING" id="1227077.SAMN04515668_2693"/>
<keyword evidence="2 5" id="KW-0812">Transmembrane</keyword>
<keyword evidence="4 5" id="KW-0472">Membrane</keyword>
<evidence type="ECO:0000256" key="3">
    <source>
        <dbReference type="ARBA" id="ARBA00022989"/>
    </source>
</evidence>
<dbReference type="InterPro" id="IPR032808">
    <property type="entry name" value="DoxX"/>
</dbReference>
<protein>
    <submittedName>
        <fullName evidence="6">DoxX-like family protein</fullName>
    </submittedName>
</protein>
<dbReference type="Pfam" id="PF13564">
    <property type="entry name" value="DoxX_2"/>
    <property type="match status" value="1"/>
</dbReference>
<organism evidence="6 7">
    <name type="scientific">Hymenobacter arizonensis</name>
    <name type="common">Siccationidurans arizonensis</name>
    <dbReference type="NCBI Taxonomy" id="1227077"/>
    <lineage>
        <taxon>Bacteria</taxon>
        <taxon>Pseudomonadati</taxon>
        <taxon>Bacteroidota</taxon>
        <taxon>Cytophagia</taxon>
        <taxon>Cytophagales</taxon>
        <taxon>Hymenobacteraceae</taxon>
        <taxon>Hymenobacter</taxon>
    </lineage>
</organism>
<evidence type="ECO:0000256" key="4">
    <source>
        <dbReference type="ARBA" id="ARBA00023136"/>
    </source>
</evidence>
<keyword evidence="3 5" id="KW-1133">Transmembrane helix</keyword>
<reference evidence="7" key="1">
    <citation type="submission" date="2016-10" db="EMBL/GenBank/DDBJ databases">
        <authorList>
            <person name="Varghese N."/>
            <person name="Submissions S."/>
        </authorList>
    </citation>
    <scope>NUCLEOTIDE SEQUENCE [LARGE SCALE GENOMIC DNA]</scope>
    <source>
        <strain evidence="7">OR362-8,ATCC BAA-1266,JCM 13504</strain>
    </source>
</reference>
<feature type="transmembrane region" description="Helical" evidence="5">
    <location>
        <begin position="63"/>
        <end position="82"/>
    </location>
</feature>
<feature type="transmembrane region" description="Helical" evidence="5">
    <location>
        <begin position="6"/>
        <end position="23"/>
    </location>
</feature>
<name>A0A1I5Z423_HYMAR</name>
<feature type="transmembrane region" description="Helical" evidence="5">
    <location>
        <begin position="35"/>
        <end position="57"/>
    </location>
</feature>
<dbReference type="EMBL" id="FOXS01000003">
    <property type="protein sequence ID" value="SFQ51202.1"/>
    <property type="molecule type" value="Genomic_DNA"/>
</dbReference>
<evidence type="ECO:0000256" key="2">
    <source>
        <dbReference type="ARBA" id="ARBA00022692"/>
    </source>
</evidence>
<proteinExistence type="predicted"/>
<gene>
    <name evidence="6" type="ORF">SAMN04515668_2693</name>
</gene>
<dbReference type="AlphaFoldDB" id="A0A1I5Z423"/>
<dbReference type="GO" id="GO:0016020">
    <property type="term" value="C:membrane"/>
    <property type="evidence" value="ECO:0007669"/>
    <property type="project" value="UniProtKB-SubCell"/>
</dbReference>
<accession>A0A1I5Z423</accession>
<dbReference type="Proteomes" id="UP000199029">
    <property type="component" value="Unassembled WGS sequence"/>
</dbReference>
<evidence type="ECO:0000313" key="6">
    <source>
        <dbReference type="EMBL" id="SFQ51202.1"/>
    </source>
</evidence>
<keyword evidence="7" id="KW-1185">Reference proteome</keyword>
<sequence>MSLLHLLIYFSSLSFLGYAVSYFKSPHMKNEFKRFGLERVATFTIILEIIGALGLLVGLISNPILLIASGGLAALMFLGVLVRIKVKDSFLVSLPAAFFMVVNAYIFYQAIQIAQSGIEAA</sequence>
<evidence type="ECO:0000313" key="7">
    <source>
        <dbReference type="Proteomes" id="UP000199029"/>
    </source>
</evidence>
<dbReference type="RefSeq" id="WP_092673964.1">
    <property type="nucleotide sequence ID" value="NZ_FOXS01000003.1"/>
</dbReference>